<name>A0A9D1IEA4_9FIRM</name>
<dbReference type="GO" id="GO:0006233">
    <property type="term" value="P:dTDP biosynthetic process"/>
    <property type="evidence" value="ECO:0007669"/>
    <property type="project" value="InterPro"/>
</dbReference>
<dbReference type="Proteomes" id="UP000824072">
    <property type="component" value="Unassembled WGS sequence"/>
</dbReference>
<dbReference type="PANTHER" id="PTHR43434">
    <property type="entry name" value="PHOSPHOGLYCOLATE PHOSPHATASE"/>
    <property type="match status" value="1"/>
</dbReference>
<reference evidence="13" key="1">
    <citation type="submission" date="2020-10" db="EMBL/GenBank/DDBJ databases">
        <authorList>
            <person name="Gilroy R."/>
        </authorList>
    </citation>
    <scope>NUCLEOTIDE SEQUENCE</scope>
    <source>
        <strain evidence="13">ChiHcec3-11533</strain>
    </source>
</reference>
<dbReference type="AlphaFoldDB" id="A0A9D1IEA4"/>
<dbReference type="Gene3D" id="3.40.50.300">
    <property type="entry name" value="P-loop containing nucleotide triphosphate hydrolases"/>
    <property type="match status" value="1"/>
</dbReference>
<dbReference type="SFLD" id="SFLDG01129">
    <property type="entry name" value="C1.5:_HAD__Beta-PGM__Phosphata"/>
    <property type="match status" value="1"/>
</dbReference>
<keyword evidence="6 11" id="KW-0547">Nucleotide-binding</keyword>
<keyword evidence="5 11" id="KW-0545">Nucleotide biosynthesis</keyword>
<comment type="function">
    <text evidence="10 11">Phosphorylation of dTMP to form dTDP in both de novo and salvage pathways of dTTP synthesis.</text>
</comment>
<evidence type="ECO:0000256" key="8">
    <source>
        <dbReference type="ARBA" id="ARBA00022840"/>
    </source>
</evidence>
<protein>
    <recommendedName>
        <fullName evidence="3 11">Thymidylate kinase</fullName>
        <ecNumber evidence="2 11">2.7.4.9</ecNumber>
    </recommendedName>
    <alternativeName>
        <fullName evidence="11">dTMP kinase</fullName>
    </alternativeName>
</protein>
<dbReference type="Pfam" id="PF13419">
    <property type="entry name" value="HAD_2"/>
    <property type="match status" value="1"/>
</dbReference>
<dbReference type="EMBL" id="DVMU01000180">
    <property type="protein sequence ID" value="HIU34462.1"/>
    <property type="molecule type" value="Genomic_DNA"/>
</dbReference>
<dbReference type="GO" id="GO:0004798">
    <property type="term" value="F:dTMP kinase activity"/>
    <property type="evidence" value="ECO:0007669"/>
    <property type="project" value="UniProtKB-UniRule"/>
</dbReference>
<dbReference type="FunFam" id="3.40.50.300:FF:000225">
    <property type="entry name" value="Thymidylate kinase"/>
    <property type="match status" value="1"/>
</dbReference>
<evidence type="ECO:0000256" key="3">
    <source>
        <dbReference type="ARBA" id="ARBA00017144"/>
    </source>
</evidence>
<keyword evidence="4 11" id="KW-0808">Transferase</keyword>
<dbReference type="GO" id="GO:0005829">
    <property type="term" value="C:cytosol"/>
    <property type="evidence" value="ECO:0007669"/>
    <property type="project" value="TreeGrafter"/>
</dbReference>
<evidence type="ECO:0000259" key="12">
    <source>
        <dbReference type="Pfam" id="PF02223"/>
    </source>
</evidence>
<keyword evidence="7 11" id="KW-0418">Kinase</keyword>
<dbReference type="PANTHER" id="PTHR43434:SF20">
    <property type="entry name" value="5'-NUCLEOTIDASE"/>
    <property type="match status" value="1"/>
</dbReference>
<dbReference type="CDD" id="cd01672">
    <property type="entry name" value="TMPK"/>
    <property type="match status" value="1"/>
</dbReference>
<dbReference type="Gene3D" id="1.10.150.240">
    <property type="entry name" value="Putative phosphatase, domain 2"/>
    <property type="match status" value="1"/>
</dbReference>
<dbReference type="InterPro" id="IPR041492">
    <property type="entry name" value="HAD_2"/>
</dbReference>
<keyword evidence="8 11" id="KW-0067">ATP-binding</keyword>
<dbReference type="InterPro" id="IPR023198">
    <property type="entry name" value="PGP-like_dom2"/>
</dbReference>
<dbReference type="GO" id="GO:0005524">
    <property type="term" value="F:ATP binding"/>
    <property type="evidence" value="ECO:0007669"/>
    <property type="project" value="UniProtKB-UniRule"/>
</dbReference>
<evidence type="ECO:0000256" key="1">
    <source>
        <dbReference type="ARBA" id="ARBA00009776"/>
    </source>
</evidence>
<evidence type="ECO:0000256" key="11">
    <source>
        <dbReference type="HAMAP-Rule" id="MF_00165"/>
    </source>
</evidence>
<evidence type="ECO:0000313" key="13">
    <source>
        <dbReference type="EMBL" id="HIU34462.1"/>
    </source>
</evidence>
<evidence type="ECO:0000256" key="6">
    <source>
        <dbReference type="ARBA" id="ARBA00022741"/>
    </source>
</evidence>
<sequence length="421" mass="46990">MRFDTILFDLDGTLTQSGEGIEKSVAHALRTLGYPVPPEERLREFVGPPLYESLLKIARVREEDVSRAIEVFRERFREVGWRENRVYPGIPDLLSGIARSGGHSIIVTGKPEPLAQKVARYFGLDRLLDGLVGTRYDERRSDKEHLIARALEGRNPGRVAMVGDRRFDIEAARRRGFFTIGVTYGYGSREELEQAGADQIVETPQALREFLEVPLPRGRFLTFEGTDGSGKTTQLNRLRARLEEMGYSLVFTREPGGCPISERIRQVVLDIGSLGMSDECEALLFAAARAEHVRSIILPALAAGKIVLCDRFLDSSIAYQAYGRELGEDLIRQINAPAVGRLKPDLTVLLLTDAATALGRQRAAHASDRMEVEKAQYFDRVLAGYRRLSEQEPDRFRVIDAAGSIDTVYSAVEAAVLDFLH</sequence>
<evidence type="ECO:0000256" key="5">
    <source>
        <dbReference type="ARBA" id="ARBA00022727"/>
    </source>
</evidence>
<dbReference type="NCBIfam" id="TIGR00041">
    <property type="entry name" value="DTMP_kinase"/>
    <property type="match status" value="1"/>
</dbReference>
<comment type="caution">
    <text evidence="13">The sequence shown here is derived from an EMBL/GenBank/DDBJ whole genome shotgun (WGS) entry which is preliminary data.</text>
</comment>
<dbReference type="InterPro" id="IPR023214">
    <property type="entry name" value="HAD_sf"/>
</dbReference>
<organism evidence="13 14">
    <name type="scientific">Candidatus Pullichristensenella excrementigallinarum</name>
    <dbReference type="NCBI Taxonomy" id="2840907"/>
    <lineage>
        <taxon>Bacteria</taxon>
        <taxon>Bacillati</taxon>
        <taxon>Bacillota</taxon>
        <taxon>Clostridia</taxon>
        <taxon>Candidatus Pullichristensenella</taxon>
    </lineage>
</organism>
<evidence type="ECO:0000256" key="10">
    <source>
        <dbReference type="ARBA" id="ARBA00057735"/>
    </source>
</evidence>
<comment type="catalytic activity">
    <reaction evidence="9 11">
        <text>dTMP + ATP = dTDP + ADP</text>
        <dbReference type="Rhea" id="RHEA:13517"/>
        <dbReference type="ChEBI" id="CHEBI:30616"/>
        <dbReference type="ChEBI" id="CHEBI:58369"/>
        <dbReference type="ChEBI" id="CHEBI:63528"/>
        <dbReference type="ChEBI" id="CHEBI:456216"/>
        <dbReference type="EC" id="2.7.4.9"/>
    </reaction>
</comment>
<dbReference type="EC" id="2.7.4.9" evidence="2 11"/>
<dbReference type="InterPro" id="IPR036412">
    <property type="entry name" value="HAD-like_sf"/>
</dbReference>
<dbReference type="SFLD" id="SFLDS00003">
    <property type="entry name" value="Haloacid_Dehalogenase"/>
    <property type="match status" value="1"/>
</dbReference>
<dbReference type="InterPro" id="IPR027417">
    <property type="entry name" value="P-loop_NTPase"/>
</dbReference>
<dbReference type="SUPFAM" id="SSF52540">
    <property type="entry name" value="P-loop containing nucleoside triphosphate hydrolases"/>
    <property type="match status" value="1"/>
</dbReference>
<dbReference type="Gene3D" id="3.40.50.1000">
    <property type="entry name" value="HAD superfamily/HAD-like"/>
    <property type="match status" value="1"/>
</dbReference>
<dbReference type="InterPro" id="IPR018095">
    <property type="entry name" value="Thymidylate_kin_CS"/>
</dbReference>
<dbReference type="InterPro" id="IPR018094">
    <property type="entry name" value="Thymidylate_kinase"/>
</dbReference>
<feature type="domain" description="Thymidylate kinase-like" evidence="12">
    <location>
        <begin position="223"/>
        <end position="409"/>
    </location>
</feature>
<dbReference type="InterPro" id="IPR050155">
    <property type="entry name" value="HAD-like_hydrolase_sf"/>
</dbReference>
<evidence type="ECO:0000313" key="14">
    <source>
        <dbReference type="Proteomes" id="UP000824072"/>
    </source>
</evidence>
<evidence type="ECO:0000256" key="7">
    <source>
        <dbReference type="ARBA" id="ARBA00022777"/>
    </source>
</evidence>
<accession>A0A9D1IEA4</accession>
<dbReference type="HAMAP" id="MF_00165">
    <property type="entry name" value="Thymidylate_kinase"/>
    <property type="match status" value="1"/>
</dbReference>
<evidence type="ECO:0000256" key="2">
    <source>
        <dbReference type="ARBA" id="ARBA00012980"/>
    </source>
</evidence>
<dbReference type="GO" id="GO:0004713">
    <property type="term" value="F:protein tyrosine kinase activity"/>
    <property type="evidence" value="ECO:0007669"/>
    <property type="project" value="TreeGrafter"/>
</dbReference>
<comment type="similarity">
    <text evidence="1 11">Belongs to the thymidylate kinase family.</text>
</comment>
<reference evidence="13" key="2">
    <citation type="journal article" date="2021" name="PeerJ">
        <title>Extensive microbial diversity within the chicken gut microbiome revealed by metagenomics and culture.</title>
        <authorList>
            <person name="Gilroy R."/>
            <person name="Ravi A."/>
            <person name="Getino M."/>
            <person name="Pursley I."/>
            <person name="Horton D.L."/>
            <person name="Alikhan N.F."/>
            <person name="Baker D."/>
            <person name="Gharbi K."/>
            <person name="Hall N."/>
            <person name="Watson M."/>
            <person name="Adriaenssens E.M."/>
            <person name="Foster-Nyarko E."/>
            <person name="Jarju S."/>
            <person name="Secka A."/>
            <person name="Antonio M."/>
            <person name="Oren A."/>
            <person name="Chaudhuri R.R."/>
            <person name="La Ragione R."/>
            <person name="Hildebrand F."/>
            <person name="Pallen M.J."/>
        </authorList>
    </citation>
    <scope>NUCLEOTIDE SEQUENCE</scope>
    <source>
        <strain evidence="13">ChiHcec3-11533</strain>
    </source>
</reference>
<evidence type="ECO:0000256" key="4">
    <source>
        <dbReference type="ARBA" id="ARBA00022679"/>
    </source>
</evidence>
<dbReference type="PROSITE" id="PS01331">
    <property type="entry name" value="THYMIDYLATE_KINASE"/>
    <property type="match status" value="1"/>
</dbReference>
<dbReference type="GO" id="GO:0006235">
    <property type="term" value="P:dTTP biosynthetic process"/>
    <property type="evidence" value="ECO:0007669"/>
    <property type="project" value="UniProtKB-UniRule"/>
</dbReference>
<dbReference type="SUPFAM" id="SSF56784">
    <property type="entry name" value="HAD-like"/>
    <property type="match status" value="1"/>
</dbReference>
<gene>
    <name evidence="11" type="primary">tmk</name>
    <name evidence="13" type="ORF">IAB02_07865</name>
</gene>
<dbReference type="Pfam" id="PF02223">
    <property type="entry name" value="Thymidylate_kin"/>
    <property type="match status" value="1"/>
</dbReference>
<evidence type="ECO:0000256" key="9">
    <source>
        <dbReference type="ARBA" id="ARBA00048743"/>
    </source>
</evidence>
<dbReference type="InterPro" id="IPR039430">
    <property type="entry name" value="Thymidylate_kin-like_dom"/>
</dbReference>
<feature type="binding site" evidence="11">
    <location>
        <begin position="225"/>
        <end position="232"/>
    </location>
    <ligand>
        <name>ATP</name>
        <dbReference type="ChEBI" id="CHEBI:30616"/>
    </ligand>
</feature>
<proteinExistence type="inferred from homology"/>